<gene>
    <name evidence="1" type="ORF">Tco_1069091</name>
</gene>
<reference evidence="1" key="2">
    <citation type="submission" date="2022-01" db="EMBL/GenBank/DDBJ databases">
        <authorList>
            <person name="Yamashiro T."/>
            <person name="Shiraishi A."/>
            <person name="Satake H."/>
            <person name="Nakayama K."/>
        </authorList>
    </citation>
    <scope>NUCLEOTIDE SEQUENCE</scope>
</reference>
<reference evidence="1" key="1">
    <citation type="journal article" date="2022" name="Int. J. Mol. Sci.">
        <title>Draft Genome of Tanacetum Coccineum: Genomic Comparison of Closely Related Tanacetum-Family Plants.</title>
        <authorList>
            <person name="Yamashiro T."/>
            <person name="Shiraishi A."/>
            <person name="Nakayama K."/>
            <person name="Satake H."/>
        </authorList>
    </citation>
    <scope>NUCLEOTIDE SEQUENCE</scope>
</reference>
<comment type="caution">
    <text evidence="1">The sequence shown here is derived from an EMBL/GenBank/DDBJ whole genome shotgun (WGS) entry which is preliminary data.</text>
</comment>
<accession>A0ABQ5HJ02</accession>
<dbReference type="CDD" id="cd09272">
    <property type="entry name" value="RNase_HI_RT_Ty1"/>
    <property type="match status" value="1"/>
</dbReference>
<sequence>MGGKGFLDNKDGICLSQRKYCLELLHEFGLLAAKHVDTHFPENATLNHTESDDDHLLVNVSNYQRLVGKLIYLTNTRPDICYDCDCLSQYLHSPLNSYLDAALRVLRYLKGSLGSGIQINKTGNLKLRAYADSDWARCPATRKSIFGYCVFLGDLLITWKSKKQSTFSRSSVEAEYRSMAFAICKVIWFLNLLGDMGVKNLLPAVMYYDNSAA</sequence>
<proteinExistence type="predicted"/>
<dbReference type="Proteomes" id="UP001151760">
    <property type="component" value="Unassembled WGS sequence"/>
</dbReference>
<evidence type="ECO:0000313" key="2">
    <source>
        <dbReference type="Proteomes" id="UP001151760"/>
    </source>
</evidence>
<dbReference type="EMBL" id="BQNB010019634">
    <property type="protein sequence ID" value="GJT87374.1"/>
    <property type="molecule type" value="Genomic_DNA"/>
</dbReference>
<keyword evidence="2" id="KW-1185">Reference proteome</keyword>
<name>A0ABQ5HJ02_9ASTR</name>
<evidence type="ECO:0008006" key="3">
    <source>
        <dbReference type="Google" id="ProtNLM"/>
    </source>
</evidence>
<organism evidence="1 2">
    <name type="scientific">Tanacetum coccineum</name>
    <dbReference type="NCBI Taxonomy" id="301880"/>
    <lineage>
        <taxon>Eukaryota</taxon>
        <taxon>Viridiplantae</taxon>
        <taxon>Streptophyta</taxon>
        <taxon>Embryophyta</taxon>
        <taxon>Tracheophyta</taxon>
        <taxon>Spermatophyta</taxon>
        <taxon>Magnoliopsida</taxon>
        <taxon>eudicotyledons</taxon>
        <taxon>Gunneridae</taxon>
        <taxon>Pentapetalae</taxon>
        <taxon>asterids</taxon>
        <taxon>campanulids</taxon>
        <taxon>Asterales</taxon>
        <taxon>Asteraceae</taxon>
        <taxon>Asteroideae</taxon>
        <taxon>Anthemideae</taxon>
        <taxon>Anthemidinae</taxon>
        <taxon>Tanacetum</taxon>
    </lineage>
</organism>
<dbReference type="SUPFAM" id="SSF56672">
    <property type="entry name" value="DNA/RNA polymerases"/>
    <property type="match status" value="1"/>
</dbReference>
<protein>
    <recommendedName>
        <fullName evidence="3">Reverse transcriptase Ty1/copia-type domain-containing protein</fullName>
    </recommendedName>
</protein>
<dbReference type="PANTHER" id="PTHR11439">
    <property type="entry name" value="GAG-POL-RELATED RETROTRANSPOSON"/>
    <property type="match status" value="1"/>
</dbReference>
<evidence type="ECO:0000313" key="1">
    <source>
        <dbReference type="EMBL" id="GJT87374.1"/>
    </source>
</evidence>
<dbReference type="InterPro" id="IPR043502">
    <property type="entry name" value="DNA/RNA_pol_sf"/>
</dbReference>
<dbReference type="PANTHER" id="PTHR11439:SF463">
    <property type="entry name" value="REVERSE TRANSCRIPTASE TY1_COPIA-TYPE DOMAIN-CONTAINING PROTEIN"/>
    <property type="match status" value="1"/>
</dbReference>